<dbReference type="Pfam" id="PF00072">
    <property type="entry name" value="Response_reg"/>
    <property type="match status" value="1"/>
</dbReference>
<feature type="coiled-coil region" evidence="5">
    <location>
        <begin position="139"/>
        <end position="176"/>
    </location>
</feature>
<dbReference type="PRINTS" id="PR00344">
    <property type="entry name" value="BCTRLSENSOR"/>
</dbReference>
<dbReference type="STRING" id="1643428.GCA_001442855_00850"/>
<evidence type="ECO:0000256" key="5">
    <source>
        <dbReference type="SAM" id="Coils"/>
    </source>
</evidence>
<dbReference type="SUPFAM" id="SSF47384">
    <property type="entry name" value="Homodimeric domain of signal transducing histidine kinase"/>
    <property type="match status" value="1"/>
</dbReference>
<dbReference type="InterPro" id="IPR000014">
    <property type="entry name" value="PAS"/>
</dbReference>
<dbReference type="PROSITE" id="PS50110">
    <property type="entry name" value="RESPONSE_REGULATORY"/>
    <property type="match status" value="1"/>
</dbReference>
<evidence type="ECO:0000256" key="4">
    <source>
        <dbReference type="PROSITE-ProRule" id="PRU00169"/>
    </source>
</evidence>
<dbReference type="Gene3D" id="3.30.565.10">
    <property type="entry name" value="Histidine kinase-like ATPase, C-terminal domain"/>
    <property type="match status" value="1"/>
</dbReference>
<dbReference type="InterPro" id="IPR029016">
    <property type="entry name" value="GAF-like_dom_sf"/>
</dbReference>
<feature type="domain" description="Response regulatory" evidence="7">
    <location>
        <begin position="2"/>
        <end position="120"/>
    </location>
</feature>
<organism evidence="8 9">
    <name type="scientific">Candidatus Thermokryptus mobilis</name>
    <dbReference type="NCBI Taxonomy" id="1643428"/>
    <lineage>
        <taxon>Bacteria</taxon>
        <taxon>Pseudomonadati</taxon>
        <taxon>Candidatus Kryptoniota</taxon>
        <taxon>Candidatus Thermokryptus</taxon>
    </lineage>
</organism>
<dbReference type="InterPro" id="IPR003594">
    <property type="entry name" value="HATPase_dom"/>
</dbReference>
<reference evidence="9" key="1">
    <citation type="submission" date="2015-11" db="EMBL/GenBank/DDBJ databases">
        <authorList>
            <person name="Varghese N."/>
        </authorList>
    </citation>
    <scope>NUCLEOTIDE SEQUENCE [LARGE SCALE GENOMIC DNA]</scope>
</reference>
<dbReference type="SUPFAM" id="SSF55874">
    <property type="entry name" value="ATPase domain of HSP90 chaperone/DNA topoisomerase II/histidine kinase"/>
    <property type="match status" value="1"/>
</dbReference>
<dbReference type="SUPFAM" id="SSF55781">
    <property type="entry name" value="GAF domain-like"/>
    <property type="match status" value="1"/>
</dbReference>
<dbReference type="Pfam" id="PF02518">
    <property type="entry name" value="HATPase_c"/>
    <property type="match status" value="1"/>
</dbReference>
<dbReference type="Gene3D" id="1.10.287.130">
    <property type="match status" value="1"/>
</dbReference>
<dbReference type="Proteomes" id="UP000320623">
    <property type="component" value="Unassembled WGS sequence"/>
</dbReference>
<dbReference type="InterPro" id="IPR035965">
    <property type="entry name" value="PAS-like_dom_sf"/>
</dbReference>
<keyword evidence="3 4" id="KW-0597">Phosphoprotein</keyword>
<dbReference type="PANTHER" id="PTHR43547">
    <property type="entry name" value="TWO-COMPONENT HISTIDINE KINASE"/>
    <property type="match status" value="1"/>
</dbReference>
<accession>A0A0S4MYE9</accession>
<evidence type="ECO:0000256" key="3">
    <source>
        <dbReference type="ARBA" id="ARBA00022553"/>
    </source>
</evidence>
<dbReference type="EMBL" id="FAOO01000005">
    <property type="protein sequence ID" value="CUU03986.1"/>
    <property type="molecule type" value="Genomic_DNA"/>
</dbReference>
<keyword evidence="5" id="KW-0175">Coiled coil</keyword>
<dbReference type="AlphaFoldDB" id="A0A0S4MYE9"/>
<dbReference type="SUPFAM" id="SSF52172">
    <property type="entry name" value="CheY-like"/>
    <property type="match status" value="1"/>
</dbReference>
<sequence length="686" mass="79265">MKALIVEDNDEARKLLAELLRGSGFEIVEAENGKIALEILKQKKDFDIIISDILMPVMDGFKFCYEVKSNPELNFIPFVFYTGSYISAEDKMFGLKLGADDYITKPIKFESLLDRINKVIERKAIRKPVAEFEEATYLKEYNERLIHKLEEKLIELNQAYEQIKEKNKELETINLILTAINSTKNIKHLLKQISKPFSEIFDADAVNFFVFDRTKISLKLVFSFTKLPDENIFEKHPELPIGDDFATEIMNQKLIIYHNIGKGSTKVRGEIFKSDFNSFVEVALRVRDKFIGSIELAFKRDDASLDESKISILEMLAQQIAIGIDNLTLFSELKESEEKYRTFIHLTPAGLIVIDDKMNILFSSQKANEIFKCELEGKNLKEFLRSSTIEEFCKYDFEQVEKTFEATYNGKFLLISATKKLDDPKLGKCILVVNDISDFKRLQEEKRKVEAKLWQEYRLASIGRLAGGIAHNLKNPLAVLNLGLQSLKRKGIETEQVERLLKQVDRINQIIENLSLKTKEEIEKNKKRFDLNQLLQRELETLEFDPFYKHHVEKVFQFSEKPIIIEAVYSDFSSAFSHILRNAIDAMLETERKVLTVKTWEDEQNIYVEIIDTGIGMTDEIKEKIFEPFFTTKTSDNFTEIKGVGLGLTITYQNLKRYGADFEIESEIGKGTNFKVIIPKRNVGAF</sequence>
<dbReference type="InterPro" id="IPR001789">
    <property type="entry name" value="Sig_transdc_resp-reg_receiver"/>
</dbReference>
<evidence type="ECO:0000256" key="2">
    <source>
        <dbReference type="ARBA" id="ARBA00012438"/>
    </source>
</evidence>
<name>A0A0S4MYE9_9BACT</name>
<dbReference type="SMART" id="SM00448">
    <property type="entry name" value="REC"/>
    <property type="match status" value="1"/>
</dbReference>
<dbReference type="SMART" id="SM00388">
    <property type="entry name" value="HisKA"/>
    <property type="match status" value="1"/>
</dbReference>
<dbReference type="CDD" id="cd00082">
    <property type="entry name" value="HisKA"/>
    <property type="match status" value="1"/>
</dbReference>
<evidence type="ECO:0000313" key="8">
    <source>
        <dbReference type="EMBL" id="CUU03986.1"/>
    </source>
</evidence>
<dbReference type="InterPro" id="IPR036097">
    <property type="entry name" value="HisK_dim/P_sf"/>
</dbReference>
<dbReference type="SMART" id="SM00387">
    <property type="entry name" value="HATPase_c"/>
    <property type="match status" value="1"/>
</dbReference>
<dbReference type="GO" id="GO:0000155">
    <property type="term" value="F:phosphorelay sensor kinase activity"/>
    <property type="evidence" value="ECO:0007669"/>
    <property type="project" value="InterPro"/>
</dbReference>
<evidence type="ECO:0000259" key="7">
    <source>
        <dbReference type="PROSITE" id="PS50110"/>
    </source>
</evidence>
<evidence type="ECO:0000313" key="9">
    <source>
        <dbReference type="Proteomes" id="UP000320623"/>
    </source>
</evidence>
<dbReference type="NCBIfam" id="TIGR00229">
    <property type="entry name" value="sensory_box"/>
    <property type="match status" value="1"/>
</dbReference>
<protein>
    <recommendedName>
        <fullName evidence="2">histidine kinase</fullName>
        <ecNumber evidence="2">2.7.13.3</ecNumber>
    </recommendedName>
</protein>
<dbReference type="Gene3D" id="3.40.50.2300">
    <property type="match status" value="1"/>
</dbReference>
<feature type="domain" description="Histidine kinase" evidence="6">
    <location>
        <begin position="468"/>
        <end position="682"/>
    </location>
</feature>
<dbReference type="InterPro" id="IPR036890">
    <property type="entry name" value="HATPase_C_sf"/>
</dbReference>
<evidence type="ECO:0000256" key="1">
    <source>
        <dbReference type="ARBA" id="ARBA00000085"/>
    </source>
</evidence>
<dbReference type="Pfam" id="PF00512">
    <property type="entry name" value="HisKA"/>
    <property type="match status" value="1"/>
</dbReference>
<dbReference type="SUPFAM" id="SSF55785">
    <property type="entry name" value="PYP-like sensor domain (PAS domain)"/>
    <property type="match status" value="1"/>
</dbReference>
<dbReference type="Gene3D" id="3.30.450.20">
    <property type="entry name" value="PAS domain"/>
    <property type="match status" value="1"/>
</dbReference>
<dbReference type="SMART" id="SM00091">
    <property type="entry name" value="PAS"/>
    <property type="match status" value="1"/>
</dbReference>
<proteinExistence type="predicted"/>
<feature type="modified residue" description="4-aspartylphosphate" evidence="4">
    <location>
        <position position="52"/>
    </location>
</feature>
<dbReference type="InterPro" id="IPR011006">
    <property type="entry name" value="CheY-like_superfamily"/>
</dbReference>
<dbReference type="PANTHER" id="PTHR43547:SF2">
    <property type="entry name" value="HYBRID SIGNAL TRANSDUCTION HISTIDINE KINASE C"/>
    <property type="match status" value="1"/>
</dbReference>
<dbReference type="OrthoDB" id="9769169at2"/>
<comment type="catalytic activity">
    <reaction evidence="1">
        <text>ATP + protein L-histidine = ADP + protein N-phospho-L-histidine.</text>
        <dbReference type="EC" id="2.7.13.3"/>
    </reaction>
</comment>
<dbReference type="InterPro" id="IPR003661">
    <property type="entry name" value="HisK_dim/P_dom"/>
</dbReference>
<dbReference type="InterPro" id="IPR005467">
    <property type="entry name" value="His_kinase_dom"/>
</dbReference>
<dbReference type="Gene3D" id="3.30.450.40">
    <property type="match status" value="1"/>
</dbReference>
<dbReference type="RefSeq" id="WP_140944649.1">
    <property type="nucleotide sequence ID" value="NZ_FAOO01000005.1"/>
</dbReference>
<dbReference type="InterPro" id="IPR004358">
    <property type="entry name" value="Sig_transdc_His_kin-like_C"/>
</dbReference>
<dbReference type="PROSITE" id="PS50109">
    <property type="entry name" value="HIS_KIN"/>
    <property type="match status" value="1"/>
</dbReference>
<dbReference type="EC" id="2.7.13.3" evidence="2"/>
<gene>
    <name evidence="8" type="ORF">JGI1_00873</name>
</gene>
<evidence type="ECO:0000259" key="6">
    <source>
        <dbReference type="PROSITE" id="PS50109"/>
    </source>
</evidence>
<keyword evidence="9" id="KW-1185">Reference proteome</keyword>